<sequence length="214" mass="23285">MRMSLITRRMAISLALATTASLLAPLAQAQAQLVAPDALIRQVSTEVIDTVKADKAIQGGDVSKIIALVDTKVMPNVNFQRMTASAVGRNWRSATPEQQKRLQDEFKTLLVRTYAGALTQVKDQTIGLKPFRAAAEDTEVVVRTEIKGKGEPIQLDYRLEKTAAGWKIYDVNVLGIWLVEQYKNSFAQEISASGLDGLITKLAEKNKAASGGKG</sequence>
<evidence type="ECO:0000313" key="2">
    <source>
        <dbReference type="EMBL" id="MEK8045424.1"/>
    </source>
</evidence>
<dbReference type="PIRSF" id="PIRSF004649">
    <property type="entry name" value="MlaC"/>
    <property type="match status" value="1"/>
</dbReference>
<dbReference type="PANTHER" id="PTHR36573:SF1">
    <property type="entry name" value="INTERMEMBRANE PHOSPHOLIPID TRANSPORT SYSTEM BINDING PROTEIN MLAC"/>
    <property type="match status" value="1"/>
</dbReference>
<feature type="signal peptide" evidence="1">
    <location>
        <begin position="1"/>
        <end position="29"/>
    </location>
</feature>
<dbReference type="EMBL" id="JBBUTI010000002">
    <property type="protein sequence ID" value="MEK8045424.1"/>
    <property type="molecule type" value="Genomic_DNA"/>
</dbReference>
<evidence type="ECO:0000313" key="3">
    <source>
        <dbReference type="Proteomes" id="UP001379945"/>
    </source>
</evidence>
<proteinExistence type="predicted"/>
<evidence type="ECO:0000256" key="1">
    <source>
        <dbReference type="SAM" id="SignalP"/>
    </source>
</evidence>
<dbReference type="RefSeq" id="WP_341397594.1">
    <property type="nucleotide sequence ID" value="NZ_JBBUTI010000002.1"/>
</dbReference>
<reference evidence="2 3" key="1">
    <citation type="submission" date="2024-04" db="EMBL/GenBank/DDBJ databases">
        <title>Novel species of the genus Ideonella isolated from streams.</title>
        <authorList>
            <person name="Lu H."/>
        </authorList>
    </citation>
    <scope>NUCLEOTIDE SEQUENCE [LARGE SCALE GENOMIC DNA]</scope>
    <source>
        <strain evidence="2 3">LYT19W</strain>
    </source>
</reference>
<gene>
    <name evidence="2" type="ORF">AACH00_03580</name>
</gene>
<keyword evidence="1" id="KW-0732">Signal</keyword>
<protein>
    <submittedName>
        <fullName evidence="2">ABC transporter substrate-binding protein</fullName>
    </submittedName>
</protein>
<dbReference type="InterPro" id="IPR008869">
    <property type="entry name" value="MlaC/ttg2D"/>
</dbReference>
<dbReference type="Gene3D" id="1.10.10.640">
    <property type="entry name" value="phospholipid-binding protein"/>
    <property type="match status" value="1"/>
</dbReference>
<accession>A0ABU9C445</accession>
<feature type="chain" id="PRO_5046867427" evidence="1">
    <location>
        <begin position="30"/>
        <end position="214"/>
    </location>
</feature>
<dbReference type="Pfam" id="PF05494">
    <property type="entry name" value="MlaC"/>
    <property type="match status" value="1"/>
</dbReference>
<organism evidence="2 3">
    <name type="scientific">Ideonella margarita</name>
    <dbReference type="NCBI Taxonomy" id="2984191"/>
    <lineage>
        <taxon>Bacteria</taxon>
        <taxon>Pseudomonadati</taxon>
        <taxon>Pseudomonadota</taxon>
        <taxon>Betaproteobacteria</taxon>
        <taxon>Burkholderiales</taxon>
        <taxon>Sphaerotilaceae</taxon>
        <taxon>Ideonella</taxon>
    </lineage>
</organism>
<comment type="caution">
    <text evidence="2">The sequence shown here is derived from an EMBL/GenBank/DDBJ whole genome shotgun (WGS) entry which is preliminary data.</text>
</comment>
<dbReference type="PROSITE" id="PS51318">
    <property type="entry name" value="TAT"/>
    <property type="match status" value="1"/>
</dbReference>
<dbReference type="InterPro" id="IPR006311">
    <property type="entry name" value="TAT_signal"/>
</dbReference>
<dbReference type="PANTHER" id="PTHR36573">
    <property type="entry name" value="INTERMEMBRANE PHOSPHOLIPID TRANSPORT SYSTEM BINDING PROTEIN MLAC"/>
    <property type="match status" value="1"/>
</dbReference>
<dbReference type="Gene3D" id="3.10.450.50">
    <property type="match status" value="1"/>
</dbReference>
<name>A0ABU9C445_9BURK</name>
<keyword evidence="3" id="KW-1185">Reference proteome</keyword>
<dbReference type="Proteomes" id="UP001379945">
    <property type="component" value="Unassembled WGS sequence"/>
</dbReference>